<name>A0A5B7D4V8_PORTR</name>
<reference evidence="1 2" key="1">
    <citation type="submission" date="2019-05" db="EMBL/GenBank/DDBJ databases">
        <title>Another draft genome of Portunus trituberculatus and its Hox gene families provides insights of decapod evolution.</title>
        <authorList>
            <person name="Jeong J.-H."/>
            <person name="Song I."/>
            <person name="Kim S."/>
            <person name="Choi T."/>
            <person name="Kim D."/>
            <person name="Ryu S."/>
            <person name="Kim W."/>
        </authorList>
    </citation>
    <scope>NUCLEOTIDE SEQUENCE [LARGE SCALE GENOMIC DNA]</scope>
    <source>
        <tissue evidence="1">Muscle</tissue>
    </source>
</reference>
<dbReference type="OrthoDB" id="6356243at2759"/>
<proteinExistence type="predicted"/>
<evidence type="ECO:0000313" key="2">
    <source>
        <dbReference type="Proteomes" id="UP000324222"/>
    </source>
</evidence>
<dbReference type="EMBL" id="VSRR010000506">
    <property type="protein sequence ID" value="MPC16445.1"/>
    <property type="molecule type" value="Genomic_DNA"/>
</dbReference>
<dbReference type="AlphaFoldDB" id="A0A5B7D4V8"/>
<sequence>MCIRELNAELSTLKRHKTRQYHITNEASQIQDQEGGIRVRQEIVPLGDSSNEGVALAKILLICFIAEHNLPFTIVDHMINLCKVMFPDSAIVQGMSMKKTKCTNLTRKLSKCVTAELVNKLKQHKFSVIVDESTDVSTTKCLTVLVKYYDPDTKMGLQISSENVIPLAAD</sequence>
<comment type="caution">
    <text evidence="1">The sequence shown here is derived from an EMBL/GenBank/DDBJ whole genome shotgun (WGS) entry which is preliminary data.</text>
</comment>
<evidence type="ECO:0000313" key="1">
    <source>
        <dbReference type="EMBL" id="MPC16445.1"/>
    </source>
</evidence>
<keyword evidence="2" id="KW-1185">Reference proteome</keyword>
<dbReference type="Proteomes" id="UP000324222">
    <property type="component" value="Unassembled WGS sequence"/>
</dbReference>
<evidence type="ECO:0008006" key="3">
    <source>
        <dbReference type="Google" id="ProtNLM"/>
    </source>
</evidence>
<protein>
    <recommendedName>
        <fullName evidence="3">DUF4371 domain-containing protein</fullName>
    </recommendedName>
</protein>
<dbReference type="PANTHER" id="PTHR37162">
    <property type="entry name" value="HAT FAMILY DIMERISATION DOMAINCONTAINING PROTEIN-RELATED"/>
    <property type="match status" value="1"/>
</dbReference>
<gene>
    <name evidence="1" type="ORF">E2C01_009269</name>
</gene>
<dbReference type="PANTHER" id="PTHR37162:SF1">
    <property type="entry name" value="BED-TYPE DOMAIN-CONTAINING PROTEIN"/>
    <property type="match status" value="1"/>
</dbReference>
<organism evidence="1 2">
    <name type="scientific">Portunus trituberculatus</name>
    <name type="common">Swimming crab</name>
    <name type="synonym">Neptunus trituberculatus</name>
    <dbReference type="NCBI Taxonomy" id="210409"/>
    <lineage>
        <taxon>Eukaryota</taxon>
        <taxon>Metazoa</taxon>
        <taxon>Ecdysozoa</taxon>
        <taxon>Arthropoda</taxon>
        <taxon>Crustacea</taxon>
        <taxon>Multicrustacea</taxon>
        <taxon>Malacostraca</taxon>
        <taxon>Eumalacostraca</taxon>
        <taxon>Eucarida</taxon>
        <taxon>Decapoda</taxon>
        <taxon>Pleocyemata</taxon>
        <taxon>Brachyura</taxon>
        <taxon>Eubrachyura</taxon>
        <taxon>Portunoidea</taxon>
        <taxon>Portunidae</taxon>
        <taxon>Portuninae</taxon>
        <taxon>Portunus</taxon>
    </lineage>
</organism>
<accession>A0A5B7D4V8</accession>